<sequence>MSTCDKFDVVDALSLVTSGNDSELSELSSDEDDVDETYQPEERGCVLEDESSGEEEESDGSNEEGDACGEQRHVFRWRKTDIPFQNVNFEWEKEDRVEELSALDYFKLFWTEELTNLVVEQTNNYSVQKSGSNELRYPSIADIMPRKRYEKLRRFLHFVDNMTYDEHTADKLFKVRYEQIIPSKT</sequence>
<feature type="compositionally biased region" description="Acidic residues" evidence="1">
    <location>
        <begin position="28"/>
        <end position="39"/>
    </location>
</feature>
<dbReference type="PANTHER" id="PTHR47272">
    <property type="entry name" value="DDE_TNP_1_7 DOMAIN-CONTAINING PROTEIN"/>
    <property type="match status" value="1"/>
</dbReference>
<dbReference type="AlphaFoldDB" id="A0A6S7H691"/>
<accession>A0A6S7H691</accession>
<reference evidence="2" key="1">
    <citation type="submission" date="2020-04" db="EMBL/GenBank/DDBJ databases">
        <authorList>
            <person name="Alioto T."/>
            <person name="Alioto T."/>
            <person name="Gomez Garrido J."/>
        </authorList>
    </citation>
    <scope>NUCLEOTIDE SEQUENCE</scope>
    <source>
        <strain evidence="2">A484AB</strain>
    </source>
</reference>
<organism evidence="2 3">
    <name type="scientific">Paramuricea clavata</name>
    <name type="common">Red gorgonian</name>
    <name type="synonym">Violescent sea-whip</name>
    <dbReference type="NCBI Taxonomy" id="317549"/>
    <lineage>
        <taxon>Eukaryota</taxon>
        <taxon>Metazoa</taxon>
        <taxon>Cnidaria</taxon>
        <taxon>Anthozoa</taxon>
        <taxon>Octocorallia</taxon>
        <taxon>Malacalcyonacea</taxon>
        <taxon>Plexauridae</taxon>
        <taxon>Paramuricea</taxon>
    </lineage>
</organism>
<dbReference type="OrthoDB" id="123207at2759"/>
<dbReference type="PANTHER" id="PTHR47272:SF1">
    <property type="entry name" value="PIGGYBAC TRANSPOSABLE ELEMENT-DERIVED PROTEIN 3-LIKE"/>
    <property type="match status" value="1"/>
</dbReference>
<gene>
    <name evidence="2" type="ORF">PACLA_8A060591</name>
</gene>
<comment type="caution">
    <text evidence="2">The sequence shown here is derived from an EMBL/GenBank/DDBJ whole genome shotgun (WGS) entry which is preliminary data.</text>
</comment>
<protein>
    <submittedName>
        <fullName evidence="2">Uncharacterized protein</fullName>
    </submittedName>
</protein>
<name>A0A6S7H691_PARCT</name>
<dbReference type="EMBL" id="CACRXK020003323">
    <property type="protein sequence ID" value="CAB3998319.1"/>
    <property type="molecule type" value="Genomic_DNA"/>
</dbReference>
<feature type="non-terminal residue" evidence="2">
    <location>
        <position position="1"/>
    </location>
</feature>
<evidence type="ECO:0000313" key="2">
    <source>
        <dbReference type="EMBL" id="CAB3998319.1"/>
    </source>
</evidence>
<evidence type="ECO:0000256" key="1">
    <source>
        <dbReference type="SAM" id="MobiDB-lite"/>
    </source>
</evidence>
<proteinExistence type="predicted"/>
<feature type="region of interest" description="Disordered" evidence="1">
    <location>
        <begin position="19"/>
        <end position="67"/>
    </location>
</feature>
<keyword evidence="3" id="KW-1185">Reference proteome</keyword>
<feature type="compositionally biased region" description="Acidic residues" evidence="1">
    <location>
        <begin position="47"/>
        <end position="67"/>
    </location>
</feature>
<dbReference type="Proteomes" id="UP001152795">
    <property type="component" value="Unassembled WGS sequence"/>
</dbReference>
<evidence type="ECO:0000313" key="3">
    <source>
        <dbReference type="Proteomes" id="UP001152795"/>
    </source>
</evidence>